<feature type="transmembrane region" description="Helical" evidence="2">
    <location>
        <begin position="196"/>
        <end position="222"/>
    </location>
</feature>
<feature type="transmembrane region" description="Helical" evidence="2">
    <location>
        <begin position="82"/>
        <end position="101"/>
    </location>
</feature>
<gene>
    <name evidence="3" type="ORF">J5V96_08755</name>
</gene>
<dbReference type="InterPro" id="IPR045931">
    <property type="entry name" value="DUF6350"/>
</dbReference>
<dbReference type="Proteomes" id="UP000680132">
    <property type="component" value="Unassembled WGS sequence"/>
</dbReference>
<organism evidence="3 4">
    <name type="scientific">Microbacterium stercoris</name>
    <dbReference type="NCBI Taxonomy" id="2820289"/>
    <lineage>
        <taxon>Bacteria</taxon>
        <taxon>Bacillati</taxon>
        <taxon>Actinomycetota</taxon>
        <taxon>Actinomycetes</taxon>
        <taxon>Micrococcales</taxon>
        <taxon>Microbacteriaceae</taxon>
        <taxon>Microbacterium</taxon>
    </lineage>
</organism>
<feature type="transmembrane region" description="Helical" evidence="2">
    <location>
        <begin position="148"/>
        <end position="169"/>
    </location>
</feature>
<feature type="transmembrane region" description="Helical" evidence="2">
    <location>
        <begin position="343"/>
        <end position="363"/>
    </location>
</feature>
<keyword evidence="2" id="KW-0812">Transmembrane</keyword>
<keyword evidence="2" id="KW-0472">Membrane</keyword>
<feature type="region of interest" description="Disordered" evidence="1">
    <location>
        <begin position="423"/>
        <end position="449"/>
    </location>
</feature>
<proteinExistence type="predicted"/>
<dbReference type="RefSeq" id="WP_208502859.1">
    <property type="nucleotide sequence ID" value="NZ_JAGFOA010000003.1"/>
</dbReference>
<keyword evidence="4" id="KW-1185">Reference proteome</keyword>
<evidence type="ECO:0000313" key="3">
    <source>
        <dbReference type="EMBL" id="MBO3663604.1"/>
    </source>
</evidence>
<accession>A0A939QIM5</accession>
<evidence type="ECO:0000256" key="2">
    <source>
        <dbReference type="SAM" id="Phobius"/>
    </source>
</evidence>
<comment type="caution">
    <text evidence="3">The sequence shown here is derived from an EMBL/GenBank/DDBJ whole genome shotgun (WGS) entry which is preliminary data.</text>
</comment>
<feature type="transmembrane region" description="Helical" evidence="2">
    <location>
        <begin position="242"/>
        <end position="264"/>
    </location>
</feature>
<sequence length="449" mass="45893">MHRLVVALLAALDAAVSAIVGWAAALVPLMLMWVFAFGGLADWSALWPATIRIWQLGNLVPLAVALDDTFLLDMGLPPEAAAFGLSLAPLAFAVLIAVFAARSGRRAVQSGRWFTGWAAGTFTTALAAVIALLTSANPVASVAPWQAILFPTLVYGLPMLLGAVTGAWIHGDGGLVDRLHDIADRFPAGWREFPALILRGGGMALAGVVAFAAATIAIAVPFRGTHVIALYESAGADLTGTVLITLAQFAYLPTLIGWAVSWIAGPGFALGAGTGVTPAGTQLGVLPGLPVLGLIPENGSPFLLLAVLAPVVAGALAGWGIRIAFRAEAQAEGSDHEPAVPRVMLAVGIAVVAGAGGALIAVFTSGSFGPGRLAVVGPEPGAIAVALGLEVLVGAAILLLAPRRYERRLQEFMRGDDLDLDVDADAEPGGTEAVLPGRAAERHRAASVD</sequence>
<evidence type="ECO:0000256" key="1">
    <source>
        <dbReference type="SAM" id="MobiDB-lite"/>
    </source>
</evidence>
<feature type="transmembrane region" description="Helical" evidence="2">
    <location>
        <begin position="383"/>
        <end position="401"/>
    </location>
</feature>
<name>A0A939QIM5_9MICO</name>
<feature type="transmembrane region" description="Helical" evidence="2">
    <location>
        <begin position="302"/>
        <end position="322"/>
    </location>
</feature>
<dbReference type="Pfam" id="PF19877">
    <property type="entry name" value="DUF6350"/>
    <property type="match status" value="1"/>
</dbReference>
<reference evidence="3" key="1">
    <citation type="submission" date="2021-03" db="EMBL/GenBank/DDBJ databases">
        <title>Microbacterium sp. nov., a novel actinobacterium isolated from cow dung.</title>
        <authorList>
            <person name="Zhang L."/>
        </authorList>
    </citation>
    <scope>NUCLEOTIDE SEQUENCE</scope>
    <source>
        <strain evidence="3">NEAU-LLB</strain>
    </source>
</reference>
<keyword evidence="2" id="KW-1133">Transmembrane helix</keyword>
<feature type="transmembrane region" description="Helical" evidence="2">
    <location>
        <begin position="113"/>
        <end position="136"/>
    </location>
</feature>
<protein>
    <submittedName>
        <fullName evidence="3">Uncharacterized protein</fullName>
    </submittedName>
</protein>
<dbReference type="EMBL" id="JAGFOA010000003">
    <property type="protein sequence ID" value="MBO3663604.1"/>
    <property type="molecule type" value="Genomic_DNA"/>
</dbReference>
<evidence type="ECO:0000313" key="4">
    <source>
        <dbReference type="Proteomes" id="UP000680132"/>
    </source>
</evidence>
<feature type="compositionally biased region" description="Basic and acidic residues" evidence="1">
    <location>
        <begin position="439"/>
        <end position="449"/>
    </location>
</feature>
<dbReference type="AlphaFoldDB" id="A0A939QIM5"/>